<dbReference type="InterPro" id="IPR013424">
    <property type="entry name" value="Ice-binding_C"/>
</dbReference>
<gene>
    <name evidence="3" type="ORF">KP004_11525</name>
</gene>
<evidence type="ECO:0000313" key="3">
    <source>
        <dbReference type="EMBL" id="QWV95703.1"/>
    </source>
</evidence>
<reference evidence="3 4" key="1">
    <citation type="submission" date="2021-06" db="EMBL/GenBank/DDBJ databases">
        <title>Gemonas diversity in paddy soil.</title>
        <authorList>
            <person name="Liu G."/>
        </authorList>
    </citation>
    <scope>NUCLEOTIDE SEQUENCE [LARGE SCALE GENOMIC DNA]</scope>
    <source>
        <strain evidence="3 4">RG10</strain>
    </source>
</reference>
<name>A0ABX8JBK2_9BACT</name>
<keyword evidence="1" id="KW-0472">Membrane</keyword>
<evidence type="ECO:0000259" key="2">
    <source>
        <dbReference type="Pfam" id="PF07589"/>
    </source>
</evidence>
<keyword evidence="4" id="KW-1185">Reference proteome</keyword>
<keyword evidence="1" id="KW-1133">Transmembrane helix</keyword>
<evidence type="ECO:0000256" key="1">
    <source>
        <dbReference type="SAM" id="Phobius"/>
    </source>
</evidence>
<keyword evidence="1" id="KW-0812">Transmembrane</keyword>
<dbReference type="NCBIfam" id="TIGR02595">
    <property type="entry name" value="PEP_CTERM"/>
    <property type="match status" value="1"/>
</dbReference>
<proteinExistence type="predicted"/>
<dbReference type="Proteomes" id="UP000683557">
    <property type="component" value="Chromosome"/>
</dbReference>
<protein>
    <submittedName>
        <fullName evidence="3">PEP-CTERM sorting domain-containing protein</fullName>
    </submittedName>
</protein>
<feature type="transmembrane region" description="Helical" evidence="1">
    <location>
        <begin position="59"/>
        <end position="76"/>
    </location>
</feature>
<dbReference type="EMBL" id="CP076723">
    <property type="protein sequence ID" value="QWV95703.1"/>
    <property type="molecule type" value="Genomic_DNA"/>
</dbReference>
<organism evidence="3 4">
    <name type="scientific">Geomonas oryzisoli</name>
    <dbReference type="NCBI Taxonomy" id="2847992"/>
    <lineage>
        <taxon>Bacteria</taxon>
        <taxon>Pseudomonadati</taxon>
        <taxon>Thermodesulfobacteriota</taxon>
        <taxon>Desulfuromonadia</taxon>
        <taxon>Geobacterales</taxon>
        <taxon>Geobacteraceae</taxon>
        <taxon>Geomonas</taxon>
    </lineage>
</organism>
<feature type="domain" description="Ice-binding protein C-terminal" evidence="2">
    <location>
        <begin position="55"/>
        <end position="79"/>
    </location>
</feature>
<accession>A0ABX8JBK2</accession>
<dbReference type="Pfam" id="PF07589">
    <property type="entry name" value="PEP-CTERM"/>
    <property type="match status" value="1"/>
</dbReference>
<evidence type="ECO:0000313" key="4">
    <source>
        <dbReference type="Proteomes" id="UP000683557"/>
    </source>
</evidence>
<sequence>MNYDLNPGSGWGDIYMYVPTSLFTGKSGYFTLYSEFEGANDGFEEWAAMTSNPPPVPEPGTFLLLGTGFLGLAVFSKRRRNNAA</sequence>